<dbReference type="WBParaSite" id="nRc.2.0.1.t38959-RA">
    <property type="protein sequence ID" value="nRc.2.0.1.t38959-RA"/>
    <property type="gene ID" value="nRc.2.0.1.g38959"/>
</dbReference>
<dbReference type="GO" id="GO:0016485">
    <property type="term" value="P:protein processing"/>
    <property type="evidence" value="ECO:0007669"/>
    <property type="project" value="TreeGrafter"/>
</dbReference>
<evidence type="ECO:0000256" key="1">
    <source>
        <dbReference type="ARBA" id="ARBA00007357"/>
    </source>
</evidence>
<sequence>MDAENIFDDLRDLTCGPQGLLLTVDFSANPCTDFYDFACGKFAKEHPIPDEYSSYSPGDQIQERLLQNLRVMLKNNSASPSKAITFTKMMFGACIDTNKTKAVKSDELRRSLKEIGDWPIISPLWDPSKVDLSTFFGKAFRIFAVDSVFGFGFDTDIRNNAENILSVDQGSLGMGSGTREFYLDDKQYAPIVSAYKTFIRNIAQILVSDANVSISNDQINADVDKMFAFEQKLAKIQTPEENRRNMSDLYNKRNFEYLNQIIDSLNMKILMQNALPKQVYDLLTSGKYQIIIRAMDYLQKVNDLLKTEDKR</sequence>
<dbReference type="GO" id="GO:0005886">
    <property type="term" value="C:plasma membrane"/>
    <property type="evidence" value="ECO:0007669"/>
    <property type="project" value="TreeGrafter"/>
</dbReference>
<keyword evidence="3" id="KW-1185">Reference proteome</keyword>
<dbReference type="InterPro" id="IPR042089">
    <property type="entry name" value="Peptidase_M13_dom_2"/>
</dbReference>
<reference evidence="4" key="1">
    <citation type="submission" date="2022-11" db="UniProtKB">
        <authorList>
            <consortium name="WormBaseParasite"/>
        </authorList>
    </citation>
    <scope>IDENTIFICATION</scope>
</reference>
<comment type="similarity">
    <text evidence="1">Belongs to the peptidase M13 family.</text>
</comment>
<dbReference type="OMA" id="SACMETE"/>
<dbReference type="PANTHER" id="PTHR11733:SF237">
    <property type="entry name" value="NEPRILYSIN-LIKE 4"/>
    <property type="match status" value="1"/>
</dbReference>
<dbReference type="Pfam" id="PF05649">
    <property type="entry name" value="Peptidase_M13_N"/>
    <property type="match status" value="1"/>
</dbReference>
<dbReference type="SUPFAM" id="SSF55486">
    <property type="entry name" value="Metalloproteases ('zincins'), catalytic domain"/>
    <property type="match status" value="1"/>
</dbReference>
<dbReference type="AlphaFoldDB" id="A0A915KJM4"/>
<accession>A0A915KJM4</accession>
<evidence type="ECO:0000313" key="3">
    <source>
        <dbReference type="Proteomes" id="UP000887565"/>
    </source>
</evidence>
<dbReference type="PANTHER" id="PTHR11733">
    <property type="entry name" value="ZINC METALLOPROTEASE FAMILY M13 NEPRILYSIN-RELATED"/>
    <property type="match status" value="1"/>
</dbReference>
<organism evidence="3 4">
    <name type="scientific">Romanomermis culicivorax</name>
    <name type="common">Nematode worm</name>
    <dbReference type="NCBI Taxonomy" id="13658"/>
    <lineage>
        <taxon>Eukaryota</taxon>
        <taxon>Metazoa</taxon>
        <taxon>Ecdysozoa</taxon>
        <taxon>Nematoda</taxon>
        <taxon>Enoplea</taxon>
        <taxon>Dorylaimia</taxon>
        <taxon>Mermithida</taxon>
        <taxon>Mermithoidea</taxon>
        <taxon>Mermithidae</taxon>
        <taxon>Romanomermis</taxon>
    </lineage>
</organism>
<feature type="domain" description="Peptidase M13 N-terminal" evidence="2">
    <location>
        <begin position="30"/>
        <end position="310"/>
    </location>
</feature>
<protein>
    <submittedName>
        <fullName evidence="4">Peptidase M13 N-terminal domain-containing protein</fullName>
    </submittedName>
</protein>
<dbReference type="InterPro" id="IPR008753">
    <property type="entry name" value="Peptidase_M13_N"/>
</dbReference>
<dbReference type="PROSITE" id="PS51885">
    <property type="entry name" value="NEPRILYSIN"/>
    <property type="match status" value="1"/>
</dbReference>
<name>A0A915KJM4_ROMCU</name>
<dbReference type="Proteomes" id="UP000887565">
    <property type="component" value="Unplaced"/>
</dbReference>
<proteinExistence type="inferred from homology"/>
<dbReference type="InterPro" id="IPR000718">
    <property type="entry name" value="Peptidase_M13"/>
</dbReference>
<dbReference type="GO" id="GO:0004222">
    <property type="term" value="F:metalloendopeptidase activity"/>
    <property type="evidence" value="ECO:0007669"/>
    <property type="project" value="InterPro"/>
</dbReference>
<evidence type="ECO:0000259" key="2">
    <source>
        <dbReference type="Pfam" id="PF05649"/>
    </source>
</evidence>
<dbReference type="Gene3D" id="1.10.1380.10">
    <property type="entry name" value="Neutral endopeptidase , domain2"/>
    <property type="match status" value="1"/>
</dbReference>
<evidence type="ECO:0000313" key="4">
    <source>
        <dbReference type="WBParaSite" id="nRc.2.0.1.t38959-RA"/>
    </source>
</evidence>